<evidence type="ECO:0000313" key="1">
    <source>
        <dbReference type="EMBL" id="CAF1519814.1"/>
    </source>
</evidence>
<comment type="caution">
    <text evidence="1">The sequence shown here is derived from an EMBL/GenBank/DDBJ whole genome shotgun (WGS) entry which is preliminary data.</text>
</comment>
<evidence type="ECO:0000313" key="2">
    <source>
        <dbReference type="Proteomes" id="UP000663834"/>
    </source>
</evidence>
<organism evidence="1 2">
    <name type="scientific">Rotaria magnacalcarata</name>
    <dbReference type="NCBI Taxonomy" id="392030"/>
    <lineage>
        <taxon>Eukaryota</taxon>
        <taxon>Metazoa</taxon>
        <taxon>Spiralia</taxon>
        <taxon>Gnathifera</taxon>
        <taxon>Rotifera</taxon>
        <taxon>Eurotatoria</taxon>
        <taxon>Bdelloidea</taxon>
        <taxon>Philodinida</taxon>
        <taxon>Philodinidae</taxon>
        <taxon>Rotaria</taxon>
    </lineage>
</organism>
<sequence length="541" mass="62449">MCASSSTSPFYSTSLENPRDSGLLEIIGQPCYTSKLRYRSDYISKIKRRGVLHSTNNPNYQYPTIRIPRQYMIPTDEHYICISLVTVENETTKYRYIHPYELEDADNQGYHDRNHNSIWYSIQIGDIDGIKRQYMIPTDEHYICISLVTVENETTKYRYIHPYELEDVDNQGYHDRNHNSIWYSIQSGDIDGIKSFPNLRIVKKKADELKNYGNLQVFNCLNNESSPQLLSIKDTIKEFNLEKAQLAISIGKKAANTDDTIWIIYHRTTVFSDELIEQFGKESYVDCTPSGSSSVRFNSAQESDCRVYKYAPKFCYADSNDEILIFYTNRLQLLLCIELQVTFEFEGANGKWTAPAVELEVIDRMVSFRAPIFPIPIDYATTVNITLTQKNRLLETLKFDYIPRVPHQIPSSSQILSPSSNSMSSMERCSFDEIDNLIRSSHHSATPTITDSLIVDDATRNITDKSQNIRFDNIRDQLKIFLERLSRVEQSRSTRTISNTDSRPAASRSVQIKNSSTIWSERFQVQEGIYHPKLELAIARS</sequence>
<proteinExistence type="predicted"/>
<protein>
    <recommendedName>
        <fullName evidence="3">RHD domain-containing protein</fullName>
    </recommendedName>
</protein>
<dbReference type="AlphaFoldDB" id="A0A815UN11"/>
<name>A0A815UN11_9BILA</name>
<reference evidence="1" key="1">
    <citation type="submission" date="2021-02" db="EMBL/GenBank/DDBJ databases">
        <authorList>
            <person name="Nowell W R."/>
        </authorList>
    </citation>
    <scope>NUCLEOTIDE SEQUENCE</scope>
</reference>
<evidence type="ECO:0008006" key="3">
    <source>
        <dbReference type="Google" id="ProtNLM"/>
    </source>
</evidence>
<gene>
    <name evidence="1" type="ORF">KQP761_LOCUS15633</name>
</gene>
<dbReference type="OrthoDB" id="10034218at2759"/>
<dbReference type="Proteomes" id="UP000663834">
    <property type="component" value="Unassembled WGS sequence"/>
</dbReference>
<accession>A0A815UN11</accession>
<dbReference type="EMBL" id="CAJNOW010007671">
    <property type="protein sequence ID" value="CAF1519814.1"/>
    <property type="molecule type" value="Genomic_DNA"/>
</dbReference>